<dbReference type="HAMAP" id="MF_01411">
    <property type="entry name" value="LPS_assembly_LptD"/>
    <property type="match status" value="1"/>
</dbReference>
<sequence precursor="true">MRTPSGTGRTLRRLLAGLAIGALLSLTPARTTLAQDMAALVANSVRIDAGGQLIAEGGVEVFYQGRTLTAARIVYDRAGDRLIITGPIVLVDGADTILVADQADLAADLTEGVLTSARLVLNRELQLAANQIQRIGGRYTQLDNTVASSCKICSTAAPLWEIRARRVVHDQQERQIYFDHAQFRVAGVPVVYFPRLRMPDPTLERASGVLAPTIRTTSGLGTGIKLPYFLTLGPHRDLTITPYLSTKSGRTVELRYRQAFATGTVDLNGSVSRDDLLPGDTRYYLNATGQFALPQGFNLYVLGVIVSDPAYLLDYGLPETDRLASEVAISRTKRNEHISGRLIGYRSIREGEVNSTLPTLIADLTWHRRFSGGPLGGEAGMRLQTHGHYRSSTDPTDPDGAAGPLPAFGRDVTRASLRLDWRRNWDLPMGIMASTLGEVTADAYRIGDDESFAGSPSRLHGGVAVELRWPWAKSGAGGVGHVIEPVVQLVWAPKGTEALPNEDSVLVEFDEGNLFSINRYPGSDATERGGRLNLGLSYTRVDPAGWTLSTAVGRVFRTEDLGQFTEASGLDGRRSDWLAAAQLTLPMGMGLTQRLLVDGDLKLTKSETRLALAGERYGIAGSYVFLSADPEEERPADIAELAFDGSYRISEVWTARAEARYDIEADRANRAGLGVQFRNECVSVDLSLSRRFTSSTNVRPTTDFGLSVDLVGFGAGTGAGPSRSCRR</sequence>
<keyword evidence="1" id="KW-0732">Signal</keyword>
<feature type="region of interest" description="Disordered" evidence="2">
    <location>
        <begin position="388"/>
        <end position="407"/>
    </location>
</feature>
<proteinExistence type="inferred from homology"/>
<protein>
    <recommendedName>
        <fullName evidence="1">LPS-assembly protein LptD</fullName>
    </recommendedName>
</protein>
<organism evidence="4 5">
    <name type="scientific">Pseudotabrizicola sediminis</name>
    <dbReference type="NCBI Taxonomy" id="2486418"/>
    <lineage>
        <taxon>Bacteria</taxon>
        <taxon>Pseudomonadati</taxon>
        <taxon>Pseudomonadota</taxon>
        <taxon>Alphaproteobacteria</taxon>
        <taxon>Rhodobacterales</taxon>
        <taxon>Paracoccaceae</taxon>
        <taxon>Pseudotabrizicola</taxon>
    </lineage>
</organism>
<dbReference type="Pfam" id="PF04453">
    <property type="entry name" value="LptD"/>
    <property type="match status" value="1"/>
</dbReference>
<dbReference type="EMBL" id="RPEM01000001">
    <property type="protein sequence ID" value="TGD45245.1"/>
    <property type="molecule type" value="Genomic_DNA"/>
</dbReference>
<dbReference type="PANTHER" id="PTHR30189">
    <property type="entry name" value="LPS-ASSEMBLY PROTEIN"/>
    <property type="match status" value="1"/>
</dbReference>
<dbReference type="PANTHER" id="PTHR30189:SF1">
    <property type="entry name" value="LPS-ASSEMBLY PROTEIN LPTD"/>
    <property type="match status" value="1"/>
</dbReference>
<comment type="caution">
    <text evidence="4">The sequence shown here is derived from an EMBL/GenBank/DDBJ whole genome shotgun (WGS) entry which is preliminary data.</text>
</comment>
<feature type="signal peptide" evidence="1">
    <location>
        <begin position="1"/>
        <end position="34"/>
    </location>
</feature>
<evidence type="ECO:0000313" key="5">
    <source>
        <dbReference type="Proteomes" id="UP000297741"/>
    </source>
</evidence>
<keyword evidence="1" id="KW-0472">Membrane</keyword>
<dbReference type="InterPro" id="IPR020889">
    <property type="entry name" value="LipoPS_assembly_LptD"/>
</dbReference>
<evidence type="ECO:0000256" key="1">
    <source>
        <dbReference type="HAMAP-Rule" id="MF_01411"/>
    </source>
</evidence>
<keyword evidence="5" id="KW-1185">Reference proteome</keyword>
<comment type="caution">
    <text evidence="1">Lacks conserved residue(s) required for the propagation of feature annotation.</text>
</comment>
<comment type="function">
    <text evidence="1">Involved in the assembly of lipopolysaccharide (LPS) at the surface of the outer membrane.</text>
</comment>
<dbReference type="InterPro" id="IPR007543">
    <property type="entry name" value="LptD_C"/>
</dbReference>
<evidence type="ECO:0000313" key="4">
    <source>
        <dbReference type="EMBL" id="TGD45245.1"/>
    </source>
</evidence>
<feature type="domain" description="LptD C-terminal" evidence="3">
    <location>
        <begin position="281"/>
        <end position="653"/>
    </location>
</feature>
<keyword evidence="1" id="KW-0998">Cell outer membrane</keyword>
<accession>A0ABY2KR80</accession>
<gene>
    <name evidence="1" type="primary">lptD</name>
    <name evidence="4" type="ORF">EEB11_01395</name>
</gene>
<feature type="chain" id="PRO_5044901956" description="LPS-assembly protein LptD" evidence="1">
    <location>
        <begin position="35"/>
        <end position="727"/>
    </location>
</feature>
<comment type="subunit">
    <text evidence="1">Component of the lipopolysaccharide transport and assembly complex.</text>
</comment>
<dbReference type="RefSeq" id="WP_135428622.1">
    <property type="nucleotide sequence ID" value="NZ_RPEM01000001.1"/>
</dbReference>
<comment type="subcellular location">
    <subcellularLocation>
        <location evidence="1">Cell outer membrane</location>
    </subcellularLocation>
</comment>
<reference evidence="4 5" key="1">
    <citation type="submission" date="2018-11" db="EMBL/GenBank/DDBJ databases">
        <title>Tabrizicola sp. isolated from sediment of alpine lake.</title>
        <authorList>
            <person name="Liu Z."/>
        </authorList>
    </citation>
    <scope>NUCLEOTIDE SEQUENCE [LARGE SCALE GENOMIC DNA]</scope>
    <source>
        <strain evidence="4 5">DRYC-M-16</strain>
    </source>
</reference>
<name>A0ABY2KR80_9RHOB</name>
<dbReference type="Proteomes" id="UP000297741">
    <property type="component" value="Unassembled WGS sequence"/>
</dbReference>
<dbReference type="InterPro" id="IPR050218">
    <property type="entry name" value="LptD"/>
</dbReference>
<evidence type="ECO:0000259" key="3">
    <source>
        <dbReference type="Pfam" id="PF04453"/>
    </source>
</evidence>
<evidence type="ECO:0000256" key="2">
    <source>
        <dbReference type="SAM" id="MobiDB-lite"/>
    </source>
</evidence>
<comment type="similarity">
    <text evidence="1">Belongs to the LptD family.</text>
</comment>